<feature type="domain" description="CusB-like beta-barrel" evidence="5">
    <location>
        <begin position="295"/>
        <end position="367"/>
    </location>
</feature>
<dbReference type="Proteomes" id="UP000199101">
    <property type="component" value="Unassembled WGS sequence"/>
</dbReference>
<organism evidence="6 7">
    <name type="scientific">Rhizobium multihospitium</name>
    <dbReference type="NCBI Taxonomy" id="410764"/>
    <lineage>
        <taxon>Bacteria</taxon>
        <taxon>Pseudomonadati</taxon>
        <taxon>Pseudomonadota</taxon>
        <taxon>Alphaproteobacteria</taxon>
        <taxon>Hyphomicrobiales</taxon>
        <taxon>Rhizobiaceae</taxon>
        <taxon>Rhizobium/Agrobacterium group</taxon>
        <taxon>Rhizobium</taxon>
    </lineage>
</organism>
<dbReference type="PANTHER" id="PTHR30469:SF38">
    <property type="entry name" value="HLYD FAMILY SECRETION PROTEIN"/>
    <property type="match status" value="1"/>
</dbReference>
<keyword evidence="7" id="KW-1185">Reference proteome</keyword>
<evidence type="ECO:0000313" key="6">
    <source>
        <dbReference type="EMBL" id="SCB35545.1"/>
    </source>
</evidence>
<dbReference type="PANTHER" id="PTHR30469">
    <property type="entry name" value="MULTIDRUG RESISTANCE PROTEIN MDTA"/>
    <property type="match status" value="1"/>
</dbReference>
<dbReference type="InterPro" id="IPR006143">
    <property type="entry name" value="RND_pump_MFP"/>
</dbReference>
<feature type="compositionally biased region" description="Polar residues" evidence="2">
    <location>
        <begin position="72"/>
        <end position="94"/>
    </location>
</feature>
<dbReference type="STRING" id="410764.GA0061103_4933"/>
<evidence type="ECO:0000256" key="2">
    <source>
        <dbReference type="SAM" id="MobiDB-lite"/>
    </source>
</evidence>
<evidence type="ECO:0000256" key="3">
    <source>
        <dbReference type="SAM" id="Phobius"/>
    </source>
</evidence>
<proteinExistence type="inferred from homology"/>
<dbReference type="Gene3D" id="2.40.50.100">
    <property type="match status" value="1"/>
</dbReference>
<evidence type="ECO:0000259" key="5">
    <source>
        <dbReference type="Pfam" id="PF25954"/>
    </source>
</evidence>
<keyword evidence="3" id="KW-1133">Transmembrane helix</keyword>
<dbReference type="InterPro" id="IPR058625">
    <property type="entry name" value="MdtA-like_BSH"/>
</dbReference>
<keyword evidence="3" id="KW-0472">Membrane</keyword>
<dbReference type="Gene3D" id="1.10.287.470">
    <property type="entry name" value="Helix hairpin bin"/>
    <property type="match status" value="1"/>
</dbReference>
<name>A0A1C3W6R1_9HYPH</name>
<feature type="transmembrane region" description="Helical" evidence="3">
    <location>
        <begin position="37"/>
        <end position="57"/>
    </location>
</feature>
<accession>A0A1C3W6R1</accession>
<dbReference type="GO" id="GO:1990281">
    <property type="term" value="C:efflux pump complex"/>
    <property type="evidence" value="ECO:0007669"/>
    <property type="project" value="TreeGrafter"/>
</dbReference>
<dbReference type="OrthoDB" id="9806939at2"/>
<dbReference type="SUPFAM" id="SSF111369">
    <property type="entry name" value="HlyD-like secretion proteins"/>
    <property type="match status" value="1"/>
</dbReference>
<dbReference type="AlphaFoldDB" id="A0A1C3W6R1"/>
<dbReference type="InterPro" id="IPR058792">
    <property type="entry name" value="Beta-barrel_RND_2"/>
</dbReference>
<sequence length="379" mass="40156">MNTNTEQTRKLAETLKSLSLEPSFQTVGSPVTRNRRLVLSSALLALGVSTIAVAFFWPDIVPRLKAVLESQSEITPPPGTAQTGDEPNATSNRAVSGIGSPIPSANSRRLTSAPEITGSGFVVAPRIVTVFSKYEGEIATVGVRVGDHVEAGQIIVRIDDVSADFSLEQAKADSDAAKLVLDGKILALKQADSSLQRNAALSARSAVSIQSVEEAQTARDTALNAVDQARQSYARAQLGVRVAQEHVDALTVMAPISGTVTRLDAHVGGRVLARVDSIKENESLVTITDTKSLVIDADVAETNIGELRPGLRGEAVLDGFPDEPFAIEILQLWPVASAEKGTITIRLALHNAPDGIMPNMAARIRISSLPAQQPGDNRQ</sequence>
<gene>
    <name evidence="6" type="ORF">GA0061103_4933</name>
</gene>
<evidence type="ECO:0000259" key="4">
    <source>
        <dbReference type="Pfam" id="PF25917"/>
    </source>
</evidence>
<dbReference type="GO" id="GO:0015562">
    <property type="term" value="F:efflux transmembrane transporter activity"/>
    <property type="evidence" value="ECO:0007669"/>
    <property type="project" value="TreeGrafter"/>
</dbReference>
<dbReference type="Gene3D" id="2.40.30.170">
    <property type="match status" value="1"/>
</dbReference>
<comment type="similarity">
    <text evidence="1">Belongs to the membrane fusion protein (MFP) (TC 8.A.1) family.</text>
</comment>
<dbReference type="EMBL" id="FMAG01000004">
    <property type="protein sequence ID" value="SCB35545.1"/>
    <property type="molecule type" value="Genomic_DNA"/>
</dbReference>
<evidence type="ECO:0000313" key="7">
    <source>
        <dbReference type="Proteomes" id="UP000199101"/>
    </source>
</evidence>
<evidence type="ECO:0000256" key="1">
    <source>
        <dbReference type="ARBA" id="ARBA00009477"/>
    </source>
</evidence>
<reference evidence="7" key="1">
    <citation type="submission" date="2016-08" db="EMBL/GenBank/DDBJ databases">
        <authorList>
            <person name="Varghese N."/>
            <person name="Submissions Spin"/>
        </authorList>
    </citation>
    <scope>NUCLEOTIDE SEQUENCE [LARGE SCALE GENOMIC DNA]</scope>
    <source>
        <strain evidence="7">HAMBI 2975</strain>
    </source>
</reference>
<feature type="region of interest" description="Disordered" evidence="2">
    <location>
        <begin position="72"/>
        <end position="110"/>
    </location>
</feature>
<dbReference type="Pfam" id="PF25917">
    <property type="entry name" value="BSH_RND"/>
    <property type="match status" value="1"/>
</dbReference>
<feature type="domain" description="Multidrug resistance protein MdtA-like barrel-sandwich hybrid" evidence="4">
    <location>
        <begin position="126"/>
        <end position="272"/>
    </location>
</feature>
<dbReference type="Pfam" id="PF25954">
    <property type="entry name" value="Beta-barrel_RND_2"/>
    <property type="match status" value="1"/>
</dbReference>
<protein>
    <submittedName>
        <fullName evidence="6">RND family efflux transporter, MFP subunit</fullName>
    </submittedName>
</protein>
<keyword evidence="3" id="KW-0812">Transmembrane</keyword>
<dbReference type="NCBIfam" id="TIGR01730">
    <property type="entry name" value="RND_mfp"/>
    <property type="match status" value="1"/>
</dbReference>